<evidence type="ECO:0000256" key="3">
    <source>
        <dbReference type="ARBA" id="ARBA00022553"/>
    </source>
</evidence>
<dbReference type="EC" id="2.7.13.3" evidence="2"/>
<evidence type="ECO:0000256" key="8">
    <source>
        <dbReference type="SAM" id="Phobius"/>
    </source>
</evidence>
<evidence type="ECO:0000256" key="5">
    <source>
        <dbReference type="ARBA" id="ARBA00022692"/>
    </source>
</evidence>
<proteinExistence type="predicted"/>
<dbReference type="Gene3D" id="3.30.565.10">
    <property type="entry name" value="Histidine kinase-like ATPase, C-terminal domain"/>
    <property type="match status" value="1"/>
</dbReference>
<dbReference type="SMART" id="SM00387">
    <property type="entry name" value="HATPase_c"/>
    <property type="match status" value="1"/>
</dbReference>
<keyword evidence="3" id="KW-0597">Phosphoprotein</keyword>
<keyword evidence="6 10" id="KW-0418">Kinase</keyword>
<gene>
    <name evidence="10" type="ORF">HNQ92_005149</name>
</gene>
<keyword evidence="8" id="KW-0472">Membrane</keyword>
<evidence type="ECO:0000256" key="4">
    <source>
        <dbReference type="ARBA" id="ARBA00022679"/>
    </source>
</evidence>
<keyword evidence="4" id="KW-0808">Transferase</keyword>
<dbReference type="Gene3D" id="1.10.287.130">
    <property type="match status" value="1"/>
</dbReference>
<dbReference type="Proteomes" id="UP000557307">
    <property type="component" value="Unassembled WGS sequence"/>
</dbReference>
<dbReference type="SUPFAM" id="SSF55874">
    <property type="entry name" value="ATPase domain of HSP90 chaperone/DNA topoisomerase II/histidine kinase"/>
    <property type="match status" value="1"/>
</dbReference>
<dbReference type="Pfam" id="PF02518">
    <property type="entry name" value="HATPase_c"/>
    <property type="match status" value="1"/>
</dbReference>
<dbReference type="InterPro" id="IPR003594">
    <property type="entry name" value="HATPase_dom"/>
</dbReference>
<dbReference type="AlphaFoldDB" id="A0A840TZM8"/>
<feature type="transmembrane region" description="Helical" evidence="8">
    <location>
        <begin position="138"/>
        <end position="162"/>
    </location>
</feature>
<evidence type="ECO:0000259" key="9">
    <source>
        <dbReference type="PROSITE" id="PS50109"/>
    </source>
</evidence>
<evidence type="ECO:0000256" key="1">
    <source>
        <dbReference type="ARBA" id="ARBA00000085"/>
    </source>
</evidence>
<dbReference type="GO" id="GO:0000155">
    <property type="term" value="F:phosphorelay sensor kinase activity"/>
    <property type="evidence" value="ECO:0007669"/>
    <property type="project" value="InterPro"/>
</dbReference>
<dbReference type="CDD" id="cd00082">
    <property type="entry name" value="HisKA"/>
    <property type="match status" value="1"/>
</dbReference>
<comment type="caution">
    <text evidence="10">The sequence shown here is derived from an EMBL/GenBank/DDBJ whole genome shotgun (WGS) entry which is preliminary data.</text>
</comment>
<reference evidence="10 11" key="1">
    <citation type="submission" date="2020-08" db="EMBL/GenBank/DDBJ databases">
        <title>Genomic Encyclopedia of Type Strains, Phase IV (KMG-IV): sequencing the most valuable type-strain genomes for metagenomic binning, comparative biology and taxonomic classification.</title>
        <authorList>
            <person name="Goeker M."/>
        </authorList>
    </citation>
    <scope>NUCLEOTIDE SEQUENCE [LARGE SCALE GENOMIC DNA]</scope>
    <source>
        <strain evidence="10 11">DSM 105074</strain>
    </source>
</reference>
<dbReference type="SMART" id="SM00388">
    <property type="entry name" value="HisKA"/>
    <property type="match status" value="1"/>
</dbReference>
<dbReference type="GO" id="GO:0005886">
    <property type="term" value="C:plasma membrane"/>
    <property type="evidence" value="ECO:0007669"/>
    <property type="project" value="TreeGrafter"/>
</dbReference>
<dbReference type="Pfam" id="PF00512">
    <property type="entry name" value="HisKA"/>
    <property type="match status" value="1"/>
</dbReference>
<dbReference type="SUPFAM" id="SSF47384">
    <property type="entry name" value="Homodimeric domain of signal transducing histidine kinase"/>
    <property type="match status" value="1"/>
</dbReference>
<accession>A0A840TZM8</accession>
<evidence type="ECO:0000313" key="10">
    <source>
        <dbReference type="EMBL" id="MBB5286987.1"/>
    </source>
</evidence>
<organism evidence="10 11">
    <name type="scientific">Rhabdobacter roseus</name>
    <dbReference type="NCBI Taxonomy" id="1655419"/>
    <lineage>
        <taxon>Bacteria</taxon>
        <taxon>Pseudomonadati</taxon>
        <taxon>Bacteroidota</taxon>
        <taxon>Cytophagia</taxon>
        <taxon>Cytophagales</taxon>
        <taxon>Cytophagaceae</taxon>
        <taxon>Rhabdobacter</taxon>
    </lineage>
</organism>
<name>A0A840TZM8_9BACT</name>
<keyword evidence="5 8" id="KW-0812">Transmembrane</keyword>
<dbReference type="InterPro" id="IPR050428">
    <property type="entry name" value="TCS_sensor_his_kinase"/>
</dbReference>
<dbReference type="PROSITE" id="PS50109">
    <property type="entry name" value="HIS_KIN"/>
    <property type="match status" value="1"/>
</dbReference>
<evidence type="ECO:0000313" key="11">
    <source>
        <dbReference type="Proteomes" id="UP000557307"/>
    </source>
</evidence>
<dbReference type="InterPro" id="IPR036890">
    <property type="entry name" value="HATPase_C_sf"/>
</dbReference>
<feature type="domain" description="Histidine kinase" evidence="9">
    <location>
        <begin position="225"/>
        <end position="430"/>
    </location>
</feature>
<keyword evidence="7 8" id="KW-1133">Transmembrane helix</keyword>
<dbReference type="RefSeq" id="WP_184178648.1">
    <property type="nucleotide sequence ID" value="NZ_JACHGF010000013.1"/>
</dbReference>
<sequence>MKLIHKATRSFLIACLLVAGLGGVFCFFLLKKIFSEEATEQLYAQKKKLTAHLHQTRQMPENWYALTDSLAVVRVSEPVAETLTDTLLANPLEPGELLDYRILTFGVSVLPLDNPESGTRHYKITIQNPIYETEDLSMAVFTIFAGLIAALVLALLLVNYWLSNRLWLPFYKTLDTLSKFKINEAQPLTFAPTSTNEFQTLQTHLDQLTRLVRQEYASLKTFTENASHELQTPLAVISSNLEQLLQAPNLTQSQLEQIGGLLDTTGRLARMNQTLLLLTKIDNRQFGTVERVDFSKSLGEKLTLWEALIEHKGIKVDQQIEPGVDILVNPHLADVMLNNLLTNAIKHNLPNGRISVALCPQKLIIRNTGNPPTVPVGQLWERFQKDSTDQSSLGLGLALVAKICQSSGFQVSYEYAQGWHEVVLAMADSTGQR</sequence>
<evidence type="ECO:0000256" key="6">
    <source>
        <dbReference type="ARBA" id="ARBA00022777"/>
    </source>
</evidence>
<comment type="catalytic activity">
    <reaction evidence="1">
        <text>ATP + protein L-histidine = ADP + protein N-phospho-L-histidine.</text>
        <dbReference type="EC" id="2.7.13.3"/>
    </reaction>
</comment>
<dbReference type="PANTHER" id="PTHR45436">
    <property type="entry name" value="SENSOR HISTIDINE KINASE YKOH"/>
    <property type="match status" value="1"/>
</dbReference>
<keyword evidence="11" id="KW-1185">Reference proteome</keyword>
<dbReference type="InterPro" id="IPR036097">
    <property type="entry name" value="HisK_dim/P_sf"/>
</dbReference>
<dbReference type="InterPro" id="IPR005467">
    <property type="entry name" value="His_kinase_dom"/>
</dbReference>
<evidence type="ECO:0000256" key="7">
    <source>
        <dbReference type="ARBA" id="ARBA00022989"/>
    </source>
</evidence>
<dbReference type="EMBL" id="JACHGF010000013">
    <property type="protein sequence ID" value="MBB5286987.1"/>
    <property type="molecule type" value="Genomic_DNA"/>
</dbReference>
<feature type="transmembrane region" description="Helical" evidence="8">
    <location>
        <begin position="12"/>
        <end position="30"/>
    </location>
</feature>
<protein>
    <recommendedName>
        <fullName evidence="2">histidine kinase</fullName>
        <ecNumber evidence="2">2.7.13.3</ecNumber>
    </recommendedName>
</protein>
<evidence type="ECO:0000256" key="2">
    <source>
        <dbReference type="ARBA" id="ARBA00012438"/>
    </source>
</evidence>
<dbReference type="InterPro" id="IPR003661">
    <property type="entry name" value="HisK_dim/P_dom"/>
</dbReference>
<dbReference type="PANTHER" id="PTHR45436:SF5">
    <property type="entry name" value="SENSOR HISTIDINE KINASE TRCS"/>
    <property type="match status" value="1"/>
</dbReference>